<organism evidence="1 2">
    <name type="scientific">Aspergillus keveii</name>
    <dbReference type="NCBI Taxonomy" id="714993"/>
    <lineage>
        <taxon>Eukaryota</taxon>
        <taxon>Fungi</taxon>
        <taxon>Dikarya</taxon>
        <taxon>Ascomycota</taxon>
        <taxon>Pezizomycotina</taxon>
        <taxon>Eurotiomycetes</taxon>
        <taxon>Eurotiomycetidae</taxon>
        <taxon>Eurotiales</taxon>
        <taxon>Aspergillaceae</taxon>
        <taxon>Aspergillus</taxon>
        <taxon>Aspergillus subgen. Nidulantes</taxon>
    </lineage>
</organism>
<accession>A0ABR4FJ26</accession>
<evidence type="ECO:0000313" key="2">
    <source>
        <dbReference type="Proteomes" id="UP001610563"/>
    </source>
</evidence>
<comment type="caution">
    <text evidence="1">The sequence shown here is derived from an EMBL/GenBank/DDBJ whole genome shotgun (WGS) entry which is preliminary data.</text>
</comment>
<proteinExistence type="predicted"/>
<evidence type="ECO:0000313" key="1">
    <source>
        <dbReference type="EMBL" id="KAL2783249.1"/>
    </source>
</evidence>
<reference evidence="1 2" key="1">
    <citation type="submission" date="2024-07" db="EMBL/GenBank/DDBJ databases">
        <title>Section-level genome sequencing and comparative genomics of Aspergillus sections Usti and Cavernicolus.</title>
        <authorList>
            <consortium name="Lawrence Berkeley National Laboratory"/>
            <person name="Nybo J.L."/>
            <person name="Vesth T.C."/>
            <person name="Theobald S."/>
            <person name="Frisvad J.C."/>
            <person name="Larsen T.O."/>
            <person name="Kjaerboelling I."/>
            <person name="Rothschild-Mancinelli K."/>
            <person name="Lyhne E.K."/>
            <person name="Kogle M.E."/>
            <person name="Barry K."/>
            <person name="Clum A."/>
            <person name="Na H."/>
            <person name="Ledsgaard L."/>
            <person name="Lin J."/>
            <person name="Lipzen A."/>
            <person name="Kuo A."/>
            <person name="Riley R."/>
            <person name="Mondo S."/>
            <person name="Labutti K."/>
            <person name="Haridas S."/>
            <person name="Pangalinan J."/>
            <person name="Salamov A.A."/>
            <person name="Simmons B.A."/>
            <person name="Magnuson J.K."/>
            <person name="Chen J."/>
            <person name="Drula E."/>
            <person name="Henrissat B."/>
            <person name="Wiebenga A."/>
            <person name="Lubbers R.J."/>
            <person name="Gomes A.C."/>
            <person name="Makela M.R."/>
            <person name="Stajich J."/>
            <person name="Grigoriev I.V."/>
            <person name="Mortensen U.H."/>
            <person name="De Vries R.P."/>
            <person name="Baker S.E."/>
            <person name="Andersen M.R."/>
        </authorList>
    </citation>
    <scope>NUCLEOTIDE SEQUENCE [LARGE SCALE GENOMIC DNA]</scope>
    <source>
        <strain evidence="1 2">CBS 209.92</strain>
    </source>
</reference>
<evidence type="ECO:0008006" key="3">
    <source>
        <dbReference type="Google" id="ProtNLM"/>
    </source>
</evidence>
<dbReference type="Proteomes" id="UP001610563">
    <property type="component" value="Unassembled WGS sequence"/>
</dbReference>
<dbReference type="EMBL" id="JBFTWV010000253">
    <property type="protein sequence ID" value="KAL2783249.1"/>
    <property type="molecule type" value="Genomic_DNA"/>
</dbReference>
<protein>
    <recommendedName>
        <fullName evidence="3">Secreted protein</fullName>
    </recommendedName>
</protein>
<gene>
    <name evidence="1" type="ORF">BJX66DRAFT_318931</name>
</gene>
<name>A0ABR4FJ26_9EURO</name>
<sequence>MSIIRRAPLGLGCLVSCGSRELSRSNAVPNGSSLFTSRGRRCWICSKNALILIAAARLSGIFLFPRASKISVTITFKAFSLQRRNSFRRLLVSMSSRQIGYSDIRCAI</sequence>
<keyword evidence="2" id="KW-1185">Reference proteome</keyword>